<evidence type="ECO:0000256" key="2">
    <source>
        <dbReference type="ARBA" id="ARBA00022729"/>
    </source>
</evidence>
<evidence type="ECO:0000256" key="9">
    <source>
        <dbReference type="ARBA" id="ARBA00074712"/>
    </source>
</evidence>
<evidence type="ECO:0000256" key="1">
    <source>
        <dbReference type="ARBA" id="ARBA00022483"/>
    </source>
</evidence>
<comment type="caution">
    <text evidence="10">The sequence shown here is derived from an EMBL/GenBank/DDBJ whole genome shotgun (WGS) entry which is preliminary data.</text>
</comment>
<dbReference type="Pfam" id="PF15138">
    <property type="entry name" value="Syncollin"/>
    <property type="match status" value="1"/>
</dbReference>
<dbReference type="InterPro" id="IPR028137">
    <property type="entry name" value="Syncollin"/>
</dbReference>
<dbReference type="AlphaFoldDB" id="A0AAN9H020"/>
<name>A0AAN9H020_9TELE</name>
<gene>
    <name evidence="10" type="ORF">R3I93_014657</name>
</gene>
<keyword evidence="5" id="KW-0968">Cytoplasmic vesicle</keyword>
<evidence type="ECO:0000256" key="8">
    <source>
        <dbReference type="ARBA" id="ARBA00060468"/>
    </source>
</evidence>
<protein>
    <recommendedName>
        <fullName evidence="9">Syncollin</fullName>
    </recommendedName>
</protein>
<evidence type="ECO:0000313" key="10">
    <source>
        <dbReference type="EMBL" id="KAK7143562.1"/>
    </source>
</evidence>
<keyword evidence="3" id="KW-0472">Membrane</keyword>
<dbReference type="GO" id="GO:0042589">
    <property type="term" value="C:zymogen granule membrane"/>
    <property type="evidence" value="ECO:0007669"/>
    <property type="project" value="UniProtKB-SubCell"/>
</dbReference>
<evidence type="ECO:0000256" key="4">
    <source>
        <dbReference type="ARBA" id="ARBA00023157"/>
    </source>
</evidence>
<evidence type="ECO:0000256" key="3">
    <source>
        <dbReference type="ARBA" id="ARBA00023136"/>
    </source>
</evidence>
<reference evidence="10 11" key="1">
    <citation type="submission" date="2024-02" db="EMBL/GenBank/DDBJ databases">
        <title>Chromosome-level genome assembly of the Eurasian Minnow (Phoxinus phoxinus).</title>
        <authorList>
            <person name="Oriowo T.O."/>
            <person name="Martin S."/>
            <person name="Stange M."/>
            <person name="Chrysostomakis Y."/>
            <person name="Brown T."/>
            <person name="Winkler S."/>
            <person name="Kukowka S."/>
            <person name="Myers E.W."/>
            <person name="Bohne A."/>
        </authorList>
    </citation>
    <scope>NUCLEOTIDE SEQUENCE [LARGE SCALE GENOMIC DNA]</scope>
    <source>
        <strain evidence="10">ZFMK-TIS-60720</strain>
        <tissue evidence="10">Whole Organism</tissue>
    </source>
</reference>
<dbReference type="Gene3D" id="2.60.20.10">
    <property type="entry name" value="Crystallins"/>
    <property type="match status" value="1"/>
</dbReference>
<evidence type="ECO:0000313" key="11">
    <source>
        <dbReference type="Proteomes" id="UP001364617"/>
    </source>
</evidence>
<evidence type="ECO:0000256" key="5">
    <source>
        <dbReference type="ARBA" id="ARBA00023329"/>
    </source>
</evidence>
<keyword evidence="4" id="KW-1015">Disulfide bond</keyword>
<evidence type="ECO:0000256" key="7">
    <source>
        <dbReference type="ARBA" id="ARBA00057037"/>
    </source>
</evidence>
<dbReference type="PANTHER" id="PTHR17503">
    <property type="entry name" value="SYNCOLLIN"/>
    <property type="match status" value="1"/>
</dbReference>
<keyword evidence="11" id="KW-1185">Reference proteome</keyword>
<evidence type="ECO:0000256" key="6">
    <source>
        <dbReference type="ARBA" id="ARBA00037795"/>
    </source>
</evidence>
<dbReference type="EMBL" id="JAYKXH010000015">
    <property type="protein sequence ID" value="KAK7143562.1"/>
    <property type="molecule type" value="Genomic_DNA"/>
</dbReference>
<dbReference type="FunFam" id="2.60.20.10:FF:000014">
    <property type="entry name" value="Syncollin"/>
    <property type="match status" value="1"/>
</dbReference>
<dbReference type="Proteomes" id="UP001364617">
    <property type="component" value="Unassembled WGS sequence"/>
</dbReference>
<sequence>MLQLQPSRSLLETPTFLTHVIRMEKLHVYIGQGKRSCSHAENMKGFIALLLLAALCFEGLNAECPDPATLKDDYGSKLCAQMFEDSSYYYDDSCTGSFINVYPDEDTPIMPWVWDNRVSSLVVGRGCSLTVWSKTKKQGSKKKFSAGFQYHLKEVKKGLFGNWNDSISGYYCTC</sequence>
<dbReference type="PANTHER" id="PTHR17503:SF0">
    <property type="entry name" value="SYNCOLLIN"/>
    <property type="match status" value="1"/>
</dbReference>
<proteinExistence type="predicted"/>
<comment type="function">
    <text evidence="7">Functions in exocytosis in pancreatic acinar cells regulating the fusion of zymogen granules with each other. May have a pore-forming activity on membranes and regulate exocytosis in other exocrine tissues.</text>
</comment>
<dbReference type="GO" id="GO:0006887">
    <property type="term" value="P:exocytosis"/>
    <property type="evidence" value="ECO:0007669"/>
    <property type="project" value="UniProtKB-KW"/>
</dbReference>
<keyword evidence="2" id="KW-0732">Signal</keyword>
<keyword evidence="1" id="KW-0268">Exocytosis</keyword>
<accession>A0AAN9H020</accession>
<comment type="subcellular location">
    <subcellularLocation>
        <location evidence="6">Zymogen granule lumen</location>
    </subcellularLocation>
    <subcellularLocation>
        <location evidence="8">Zymogen granule membrane</location>
        <topology evidence="8">Peripheral membrane protein</topology>
        <orientation evidence="8">Lumenal side</orientation>
    </subcellularLocation>
</comment>
<organism evidence="10 11">
    <name type="scientific">Phoxinus phoxinus</name>
    <name type="common">Eurasian minnow</name>
    <dbReference type="NCBI Taxonomy" id="58324"/>
    <lineage>
        <taxon>Eukaryota</taxon>
        <taxon>Metazoa</taxon>
        <taxon>Chordata</taxon>
        <taxon>Craniata</taxon>
        <taxon>Vertebrata</taxon>
        <taxon>Euteleostomi</taxon>
        <taxon>Actinopterygii</taxon>
        <taxon>Neopterygii</taxon>
        <taxon>Teleostei</taxon>
        <taxon>Ostariophysi</taxon>
        <taxon>Cypriniformes</taxon>
        <taxon>Leuciscidae</taxon>
        <taxon>Phoxininae</taxon>
        <taxon>Phoxinus</taxon>
    </lineage>
</organism>